<evidence type="ECO:0000313" key="1">
    <source>
        <dbReference type="EMBL" id="CAG8655090.1"/>
    </source>
</evidence>
<dbReference type="OrthoDB" id="3437960at2759"/>
<organism evidence="1 2">
    <name type="scientific">Funneliformis caledonium</name>
    <dbReference type="NCBI Taxonomy" id="1117310"/>
    <lineage>
        <taxon>Eukaryota</taxon>
        <taxon>Fungi</taxon>
        <taxon>Fungi incertae sedis</taxon>
        <taxon>Mucoromycota</taxon>
        <taxon>Glomeromycotina</taxon>
        <taxon>Glomeromycetes</taxon>
        <taxon>Glomerales</taxon>
        <taxon>Glomeraceae</taxon>
        <taxon>Funneliformis</taxon>
    </lineage>
</organism>
<sequence length="273" mass="31735">MSESANLMPFVCKLLGTHSNPQHFETEEKLRNHIIQHDINSCKRSISGDLIYICSWKGCYKYQSSIIELKEHLLQYTQQKPFKCPICNRLRFCSPDALSQHLIMNHKESVVDFDTDDENEKLNLGKVKDKNDVCEKKEVSKDEKSEIIPIINTKKLSYRDVLVKGRVNENKNTENEHEKVVVDLSYQDVLIKGRIMWDLIDKGFEIISLLPESPISEYNYDNDDNLPIAPRGEKKLTEIEADEFTLKAICRFYKDSEAGEYFTKALEMMEDKS</sequence>
<accession>A0A9N9DZL3</accession>
<comment type="caution">
    <text evidence="1">The sequence shown here is derived from an EMBL/GenBank/DDBJ whole genome shotgun (WGS) entry which is preliminary data.</text>
</comment>
<evidence type="ECO:0000313" key="2">
    <source>
        <dbReference type="Proteomes" id="UP000789570"/>
    </source>
</evidence>
<reference evidence="1" key="1">
    <citation type="submission" date="2021-06" db="EMBL/GenBank/DDBJ databases">
        <authorList>
            <person name="Kallberg Y."/>
            <person name="Tangrot J."/>
            <person name="Rosling A."/>
        </authorList>
    </citation>
    <scope>NUCLEOTIDE SEQUENCE</scope>
    <source>
        <strain evidence="1">UK204</strain>
    </source>
</reference>
<dbReference type="EMBL" id="CAJVPQ010004603">
    <property type="protein sequence ID" value="CAG8655090.1"/>
    <property type="molecule type" value="Genomic_DNA"/>
</dbReference>
<keyword evidence="2" id="KW-1185">Reference proteome</keyword>
<dbReference type="Gene3D" id="3.30.160.60">
    <property type="entry name" value="Classic Zinc Finger"/>
    <property type="match status" value="1"/>
</dbReference>
<gene>
    <name evidence="1" type="ORF">FCALED_LOCUS11271</name>
</gene>
<name>A0A9N9DZL3_9GLOM</name>
<protein>
    <submittedName>
        <fullName evidence="1">14587_t:CDS:1</fullName>
    </submittedName>
</protein>
<dbReference type="AlphaFoldDB" id="A0A9N9DZL3"/>
<dbReference type="InterPro" id="IPR036236">
    <property type="entry name" value="Znf_C2H2_sf"/>
</dbReference>
<dbReference type="SUPFAM" id="SSF57667">
    <property type="entry name" value="beta-beta-alpha zinc fingers"/>
    <property type="match status" value="1"/>
</dbReference>
<dbReference type="Proteomes" id="UP000789570">
    <property type="component" value="Unassembled WGS sequence"/>
</dbReference>
<proteinExistence type="predicted"/>